<sequence length="377" mass="44264">MKIVYVIGYIHGWGGIERVLAGKANYLVNKGHEVAFVKIYRNQEERYFHFDPRIQFYDLDFDFDQQKGLSKKLKFNQNKKDFVHKINQVFHEIKPDIAISTFCKYSRFIYLCDDGSKKIIERHFAKYKRNQIFVKFDRLPFGKTISYLYRKKDYDVVKHFDRFVVLTEEDKQDWGNLKNILAIPNPVTFVPKTISDCDQKRAIALGRISKQKQYEVMLKIWKEVVKKHPEWTLSVYANGGNPEKLRKLAKELGIEKNFEVFPTTREVEKELTSSSIYLMTSKYEGFPLVLLEAMRCGLPVVSFACKCGPRDMISNGEDGFLIKPGDTESFAKKINYLIENKEIRKEMGQKASVSIQKFSEEKVMQKWLNLFAELMKK</sequence>
<comment type="caution">
    <text evidence="2">The sequence shown here is derived from an EMBL/GenBank/DDBJ whole genome shotgun (WGS) entry which is preliminary data.</text>
</comment>
<dbReference type="Pfam" id="PF00534">
    <property type="entry name" value="Glycos_transf_1"/>
    <property type="match status" value="1"/>
</dbReference>
<dbReference type="InterPro" id="IPR001296">
    <property type="entry name" value="Glyco_trans_1"/>
</dbReference>
<name>A0A838ZP23_9FLAO</name>
<dbReference type="GO" id="GO:0016757">
    <property type="term" value="F:glycosyltransferase activity"/>
    <property type="evidence" value="ECO:0007669"/>
    <property type="project" value="InterPro"/>
</dbReference>
<dbReference type="PANTHER" id="PTHR12526">
    <property type="entry name" value="GLYCOSYLTRANSFERASE"/>
    <property type="match status" value="1"/>
</dbReference>
<feature type="domain" description="Glycosyl transferase family 1" evidence="1">
    <location>
        <begin position="196"/>
        <end position="351"/>
    </location>
</feature>
<keyword evidence="2" id="KW-0808">Transferase</keyword>
<organism evidence="2 3">
    <name type="scientific">Moheibacter lacus</name>
    <dbReference type="NCBI Taxonomy" id="2745851"/>
    <lineage>
        <taxon>Bacteria</taxon>
        <taxon>Pseudomonadati</taxon>
        <taxon>Bacteroidota</taxon>
        <taxon>Flavobacteriia</taxon>
        <taxon>Flavobacteriales</taxon>
        <taxon>Weeksellaceae</taxon>
        <taxon>Moheibacter</taxon>
    </lineage>
</organism>
<keyword evidence="3" id="KW-1185">Reference proteome</keyword>
<evidence type="ECO:0000313" key="3">
    <source>
        <dbReference type="Proteomes" id="UP000552241"/>
    </source>
</evidence>
<dbReference type="SUPFAM" id="SSF53756">
    <property type="entry name" value="UDP-Glycosyltransferase/glycogen phosphorylase"/>
    <property type="match status" value="1"/>
</dbReference>
<dbReference type="PANTHER" id="PTHR12526:SF630">
    <property type="entry name" value="GLYCOSYLTRANSFERASE"/>
    <property type="match status" value="1"/>
</dbReference>
<evidence type="ECO:0000313" key="2">
    <source>
        <dbReference type="EMBL" id="MBA5628505.1"/>
    </source>
</evidence>
<dbReference type="RefSeq" id="WP_182042100.1">
    <property type="nucleotide sequence ID" value="NZ_JACDZE010000001.1"/>
</dbReference>
<dbReference type="Proteomes" id="UP000552241">
    <property type="component" value="Unassembled WGS sequence"/>
</dbReference>
<proteinExistence type="predicted"/>
<accession>A0A838ZP23</accession>
<gene>
    <name evidence="2" type="ORF">HU137_01825</name>
</gene>
<protein>
    <submittedName>
        <fullName evidence="2">Glycosyltransferase family 4 protein</fullName>
    </submittedName>
</protein>
<dbReference type="AlphaFoldDB" id="A0A838ZP23"/>
<dbReference type="Gene3D" id="3.40.50.2000">
    <property type="entry name" value="Glycogen Phosphorylase B"/>
    <property type="match status" value="2"/>
</dbReference>
<reference evidence="2 3" key="1">
    <citation type="submission" date="2020-07" db="EMBL/GenBank/DDBJ databases">
        <title>Moheibacter lacus sp. nov., a member of the family Flavobacteriaceae isolated from freshwater lake sediment.</title>
        <authorList>
            <person name="Liu Y."/>
        </authorList>
    </citation>
    <scope>NUCLEOTIDE SEQUENCE [LARGE SCALE GENOMIC DNA]</scope>
    <source>
        <strain evidence="2 3">BDHS18</strain>
    </source>
</reference>
<evidence type="ECO:0000259" key="1">
    <source>
        <dbReference type="Pfam" id="PF00534"/>
    </source>
</evidence>
<dbReference type="EMBL" id="JACDZE010000001">
    <property type="protein sequence ID" value="MBA5628505.1"/>
    <property type="molecule type" value="Genomic_DNA"/>
</dbReference>
<dbReference type="CDD" id="cd03820">
    <property type="entry name" value="GT4_AmsD-like"/>
    <property type="match status" value="1"/>
</dbReference>